<dbReference type="NCBIfam" id="TIGR01525">
    <property type="entry name" value="ATPase-IB_hvy"/>
    <property type="match status" value="1"/>
</dbReference>
<keyword evidence="5 11" id="KW-0479">Metal-binding</keyword>
<evidence type="ECO:0000256" key="9">
    <source>
        <dbReference type="ARBA" id="ARBA00039103"/>
    </source>
</evidence>
<evidence type="ECO:0000256" key="11">
    <source>
        <dbReference type="RuleBase" id="RU362081"/>
    </source>
</evidence>
<dbReference type="PRINTS" id="PR00119">
    <property type="entry name" value="CATATPASE"/>
</dbReference>
<feature type="transmembrane region" description="Helical" evidence="11">
    <location>
        <begin position="360"/>
        <end position="381"/>
    </location>
</feature>
<dbReference type="NCBIfam" id="TIGR01494">
    <property type="entry name" value="ATPase_P-type"/>
    <property type="match status" value="1"/>
</dbReference>
<dbReference type="PANTHER" id="PTHR48085">
    <property type="entry name" value="CADMIUM/ZINC-TRANSPORTING ATPASE HMA2-RELATED"/>
    <property type="match status" value="1"/>
</dbReference>
<dbReference type="PROSITE" id="PS00154">
    <property type="entry name" value="ATPASE_E1_E2"/>
    <property type="match status" value="1"/>
</dbReference>
<accession>A0ABS2NNG7</accession>
<dbReference type="RefSeq" id="WP_204400756.1">
    <property type="nucleotide sequence ID" value="NZ_JAFBEE010000004.1"/>
</dbReference>
<dbReference type="Pfam" id="PF19991">
    <property type="entry name" value="HMA_2"/>
    <property type="match status" value="1"/>
</dbReference>
<keyword evidence="11" id="KW-0547">Nucleotide-binding</keyword>
<feature type="transmembrane region" description="Helical" evidence="11">
    <location>
        <begin position="668"/>
        <end position="694"/>
    </location>
</feature>
<comment type="similarity">
    <text evidence="2 11">Belongs to the cation transport ATPase (P-type) (TC 3.A.3) family. Type IB subfamily.</text>
</comment>
<dbReference type="SFLD" id="SFLDS00003">
    <property type="entry name" value="Haloacid_Dehalogenase"/>
    <property type="match status" value="1"/>
</dbReference>
<sequence length="723" mass="78484">MKNLQILSSIPGRLRIKDLHINYNHHMAFSLEEGLKKLQGIIDVKVSHHTNNILVQYNAGLVDVKKISQYVMDLDLTKISIQPTSTSVELSMPIPQELPIKYQKRQVIVSGIVLAYTFVKTILFGVPLLSLGPINIAAVATIATGYPLFRHGINGLVKEKKFNNDFLITTATIMSLWMRESLTGLAVIWLISVSELFEAMTVDRSRKAIRDMLNSTEEKAWILLDGKEVSIATKDLNVDDIVVIHSGEKIPVDGIIISGEALVNQAPITGESVPIFKEADSLVFAGTILEQGRVYVCAKKVGDDTTISRIIHLVEEASNTRAPIQNVADQYSEKLVPWSFFLSGLVYLFTGNLIRAMTILIVACPCAAGLATPTALAAAMGNAAKRGVLIKGGKYLEGMAKIDTVLFDKTGTLTRGKPSVTSVYPVADWLDTQETMYIAASCEQGNRHPLALAVVNKALEMDIEPNTPDHIDVVIGKGIIAGMDNQNILLGNRKLMMDHDIDISLGHKLEILMQENGETILYLSQNNQLIALIGVKDTIKEESLQTVKELEKRGIHDVGMITGDTTTSALGIANQLNIKKIISDVLPEGKAAIVKLEKEKGRKILMVGDGINDSPALALADVGVAMGTGGTDIAIESADIVLAGDNPLKIIEAIDISKKTLSTIQQSYGIAIGINALGILLGATSIISPFWAAILHNASTVGVVINSSRLLKYQPTYFYREQK</sequence>
<feature type="transmembrane region" description="Helical" evidence="11">
    <location>
        <begin position="335"/>
        <end position="354"/>
    </location>
</feature>
<evidence type="ECO:0000256" key="3">
    <source>
        <dbReference type="ARBA" id="ARBA00022539"/>
    </source>
</evidence>
<dbReference type="InterPro" id="IPR008250">
    <property type="entry name" value="ATPase_P-typ_transduc_dom_A_sf"/>
</dbReference>
<evidence type="ECO:0000256" key="6">
    <source>
        <dbReference type="ARBA" id="ARBA00022967"/>
    </source>
</evidence>
<evidence type="ECO:0000313" key="14">
    <source>
        <dbReference type="Proteomes" id="UP001314796"/>
    </source>
</evidence>
<dbReference type="SUPFAM" id="SSF81665">
    <property type="entry name" value="Calcium ATPase, transmembrane domain M"/>
    <property type="match status" value="1"/>
</dbReference>
<name>A0ABS2NNG7_9FIRM</name>
<keyword evidence="3" id="KW-0104">Cadmium</keyword>
<comment type="catalytic activity">
    <reaction evidence="10">
        <text>Cd(2+)(in) + ATP + H2O = Cd(2+)(out) + ADP + phosphate + H(+)</text>
        <dbReference type="Rhea" id="RHEA:12132"/>
        <dbReference type="ChEBI" id="CHEBI:15377"/>
        <dbReference type="ChEBI" id="CHEBI:15378"/>
        <dbReference type="ChEBI" id="CHEBI:30616"/>
        <dbReference type="ChEBI" id="CHEBI:43474"/>
        <dbReference type="ChEBI" id="CHEBI:48775"/>
        <dbReference type="ChEBI" id="CHEBI:456216"/>
        <dbReference type="EC" id="7.2.2.21"/>
    </reaction>
</comment>
<dbReference type="InterPro" id="IPR027256">
    <property type="entry name" value="P-typ_ATPase_IB"/>
</dbReference>
<gene>
    <name evidence="13" type="ORF">JOC73_000999</name>
</gene>
<dbReference type="PRINTS" id="PR00941">
    <property type="entry name" value="CDATPASE"/>
</dbReference>
<keyword evidence="8 11" id="KW-0472">Membrane</keyword>
<dbReference type="InterPro" id="IPR023298">
    <property type="entry name" value="ATPase_P-typ_TM_dom_sf"/>
</dbReference>
<dbReference type="SFLD" id="SFLDF00027">
    <property type="entry name" value="p-type_atpase"/>
    <property type="match status" value="1"/>
</dbReference>
<evidence type="ECO:0000256" key="10">
    <source>
        <dbReference type="ARBA" id="ARBA00049338"/>
    </source>
</evidence>
<dbReference type="InterPro" id="IPR001757">
    <property type="entry name" value="P_typ_ATPase"/>
</dbReference>
<evidence type="ECO:0000256" key="8">
    <source>
        <dbReference type="ARBA" id="ARBA00023136"/>
    </source>
</evidence>
<dbReference type="InterPro" id="IPR051014">
    <property type="entry name" value="Cation_Transport_ATPase_IB"/>
</dbReference>
<evidence type="ECO:0000256" key="4">
    <source>
        <dbReference type="ARBA" id="ARBA00022692"/>
    </source>
</evidence>
<dbReference type="SFLD" id="SFLDG00002">
    <property type="entry name" value="C1.7:_P-type_atpase_like"/>
    <property type="match status" value="1"/>
</dbReference>
<dbReference type="NCBIfam" id="TIGR01511">
    <property type="entry name" value="ATPase-IB1_Cu"/>
    <property type="match status" value="1"/>
</dbReference>
<keyword evidence="7 11" id="KW-1133">Transmembrane helix</keyword>
<dbReference type="EC" id="7.2.2.21" evidence="9"/>
<feature type="transmembrane region" description="Helical" evidence="11">
    <location>
        <begin position="107"/>
        <end position="126"/>
    </location>
</feature>
<dbReference type="Gene3D" id="2.70.150.10">
    <property type="entry name" value="Calcium-transporting ATPase, cytoplasmic transduction domain A"/>
    <property type="match status" value="1"/>
</dbReference>
<dbReference type="Gene3D" id="3.40.50.1000">
    <property type="entry name" value="HAD superfamily/HAD-like"/>
    <property type="match status" value="1"/>
</dbReference>
<dbReference type="Pfam" id="PF00702">
    <property type="entry name" value="Hydrolase"/>
    <property type="match status" value="1"/>
</dbReference>
<feature type="domain" description="P-type ATPase A" evidence="12">
    <location>
        <begin position="216"/>
        <end position="315"/>
    </location>
</feature>
<keyword evidence="11" id="KW-1003">Cell membrane</keyword>
<dbReference type="Pfam" id="PF00122">
    <property type="entry name" value="E1-E2_ATPase"/>
    <property type="match status" value="1"/>
</dbReference>
<keyword evidence="6" id="KW-1278">Translocase</keyword>
<comment type="subcellular location">
    <subcellularLocation>
        <location evidence="11">Cell membrane</location>
    </subcellularLocation>
    <subcellularLocation>
        <location evidence="1">Membrane</location>
        <topology evidence="1">Multi-pass membrane protein</topology>
    </subcellularLocation>
</comment>
<dbReference type="InterPro" id="IPR023214">
    <property type="entry name" value="HAD_sf"/>
</dbReference>
<dbReference type="InterPro" id="IPR018303">
    <property type="entry name" value="ATPase_P-typ_P_site"/>
</dbReference>
<comment type="caution">
    <text evidence="13">The sequence shown here is derived from an EMBL/GenBank/DDBJ whole genome shotgun (WGS) entry which is preliminary data.</text>
</comment>
<dbReference type="SUPFAM" id="SSF81653">
    <property type="entry name" value="Calcium ATPase, transduction domain A"/>
    <property type="match status" value="1"/>
</dbReference>
<evidence type="ECO:0000256" key="2">
    <source>
        <dbReference type="ARBA" id="ARBA00006024"/>
    </source>
</evidence>
<keyword evidence="4 11" id="KW-0812">Transmembrane</keyword>
<reference evidence="13 14" key="1">
    <citation type="submission" date="2021-01" db="EMBL/GenBank/DDBJ databases">
        <title>Genomic Encyclopedia of Type Strains, Phase IV (KMG-IV): sequencing the most valuable type-strain genomes for metagenomic binning, comparative biology and taxonomic classification.</title>
        <authorList>
            <person name="Goeker M."/>
        </authorList>
    </citation>
    <scope>NUCLEOTIDE SEQUENCE [LARGE SCALE GENOMIC DNA]</scope>
    <source>
        <strain evidence="13 14">DSM 25890</strain>
    </source>
</reference>
<dbReference type="InterPro" id="IPR036412">
    <property type="entry name" value="HAD-like_sf"/>
</dbReference>
<dbReference type="InterPro" id="IPR059000">
    <property type="entry name" value="ATPase_P-type_domA"/>
</dbReference>
<evidence type="ECO:0000256" key="5">
    <source>
        <dbReference type="ARBA" id="ARBA00022723"/>
    </source>
</evidence>
<proteinExistence type="inferred from homology"/>
<organism evidence="13 14">
    <name type="scientific">Alkaliphilus hydrothermalis</name>
    <dbReference type="NCBI Taxonomy" id="1482730"/>
    <lineage>
        <taxon>Bacteria</taxon>
        <taxon>Bacillati</taxon>
        <taxon>Bacillota</taxon>
        <taxon>Clostridia</taxon>
        <taxon>Peptostreptococcales</taxon>
        <taxon>Natronincolaceae</taxon>
        <taxon>Alkaliphilus</taxon>
    </lineage>
</organism>
<evidence type="ECO:0000259" key="12">
    <source>
        <dbReference type="Pfam" id="PF00122"/>
    </source>
</evidence>
<keyword evidence="14" id="KW-1185">Reference proteome</keyword>
<evidence type="ECO:0000313" key="13">
    <source>
        <dbReference type="EMBL" id="MBM7614488.1"/>
    </source>
</evidence>
<dbReference type="InterPro" id="IPR023299">
    <property type="entry name" value="ATPase_P-typ_cyto_dom_N"/>
</dbReference>
<evidence type="ECO:0000256" key="7">
    <source>
        <dbReference type="ARBA" id="ARBA00022989"/>
    </source>
</evidence>
<dbReference type="InterPro" id="IPR036163">
    <property type="entry name" value="HMA_dom_sf"/>
</dbReference>
<dbReference type="SUPFAM" id="SSF55008">
    <property type="entry name" value="HMA, heavy metal-associated domain"/>
    <property type="match status" value="1"/>
</dbReference>
<dbReference type="InterPro" id="IPR044492">
    <property type="entry name" value="P_typ_ATPase_HD_dom"/>
</dbReference>
<evidence type="ECO:0000256" key="1">
    <source>
        <dbReference type="ARBA" id="ARBA00004141"/>
    </source>
</evidence>
<feature type="transmembrane region" description="Helical" evidence="11">
    <location>
        <begin position="132"/>
        <end position="149"/>
    </location>
</feature>
<protein>
    <recommendedName>
        <fullName evidence="9">Cd(2+)-exporting ATPase</fullName>
        <ecNumber evidence="9">7.2.2.21</ecNumber>
    </recommendedName>
</protein>
<dbReference type="PANTHER" id="PTHR48085:SF5">
    <property type="entry name" value="CADMIUM_ZINC-TRANSPORTING ATPASE HMA4-RELATED"/>
    <property type="match status" value="1"/>
</dbReference>
<dbReference type="Gene3D" id="3.40.1110.10">
    <property type="entry name" value="Calcium-transporting ATPase, cytoplasmic domain N"/>
    <property type="match status" value="1"/>
</dbReference>
<dbReference type="Proteomes" id="UP001314796">
    <property type="component" value="Unassembled WGS sequence"/>
</dbReference>
<dbReference type="SUPFAM" id="SSF56784">
    <property type="entry name" value="HAD-like"/>
    <property type="match status" value="1"/>
</dbReference>
<keyword evidence="11" id="KW-0067">ATP-binding</keyword>
<dbReference type="EMBL" id="JAFBEE010000004">
    <property type="protein sequence ID" value="MBM7614488.1"/>
    <property type="molecule type" value="Genomic_DNA"/>
</dbReference>